<evidence type="ECO:0000313" key="2">
    <source>
        <dbReference type="Proteomes" id="UP000287972"/>
    </source>
</evidence>
<dbReference type="AlphaFoldDB" id="A0A428S164"/>
<dbReference type="EMBL" id="NKCL01000085">
    <property type="protein sequence ID" value="RSL83346.1"/>
    <property type="molecule type" value="Genomic_DNA"/>
</dbReference>
<sequence>MGMSFPSPTLQTIPHVENFNQRPILNKKSLYTLLEILQRTDVLLDRLVKSALDSPTHTANAYDLFGAWSLEIICKLLVDADIPDDPRQTIHMLEALESSPPTFFANILLLWLPTFRFKTKIP</sequence>
<reference evidence="1 2" key="1">
    <citation type="submission" date="2017-06" db="EMBL/GenBank/DDBJ databases">
        <title>Comparative genomic analysis of Ambrosia Fusariam Clade fungi.</title>
        <authorList>
            <person name="Stajich J.E."/>
            <person name="Carrillo J."/>
            <person name="Kijimoto T."/>
            <person name="Eskalen A."/>
            <person name="O'Donnell K."/>
            <person name="Kasson M."/>
        </authorList>
    </citation>
    <scope>NUCLEOTIDE SEQUENCE [LARGE SCALE GENOMIC DNA]</scope>
    <source>
        <strain evidence="1 2">NRRL62606</strain>
    </source>
</reference>
<evidence type="ECO:0000313" key="1">
    <source>
        <dbReference type="EMBL" id="RSL83346.1"/>
    </source>
</evidence>
<dbReference type="Proteomes" id="UP000287972">
    <property type="component" value="Unassembled WGS sequence"/>
</dbReference>
<protein>
    <submittedName>
        <fullName evidence="1">Uncharacterized protein</fullName>
    </submittedName>
</protein>
<name>A0A428S164_9HYPO</name>
<keyword evidence="2" id="KW-1185">Reference proteome</keyword>
<accession>A0A428S164</accession>
<proteinExistence type="predicted"/>
<comment type="caution">
    <text evidence="1">The sequence shown here is derived from an EMBL/GenBank/DDBJ whole genome shotgun (WGS) entry which is preliminary data.</text>
</comment>
<gene>
    <name evidence="1" type="ORF">CEP51_004577</name>
</gene>
<organism evidence="1 2">
    <name type="scientific">Fusarium floridanum</name>
    <dbReference type="NCBI Taxonomy" id="1325733"/>
    <lineage>
        <taxon>Eukaryota</taxon>
        <taxon>Fungi</taxon>
        <taxon>Dikarya</taxon>
        <taxon>Ascomycota</taxon>
        <taxon>Pezizomycotina</taxon>
        <taxon>Sordariomycetes</taxon>
        <taxon>Hypocreomycetidae</taxon>
        <taxon>Hypocreales</taxon>
        <taxon>Nectriaceae</taxon>
        <taxon>Fusarium</taxon>
        <taxon>Fusarium solani species complex</taxon>
    </lineage>
</organism>